<protein>
    <recommendedName>
        <fullName evidence="5">Auxin-responsive protein</fullName>
    </recommendedName>
</protein>
<evidence type="ECO:0000256" key="6">
    <source>
        <dbReference type="SAM" id="MobiDB-lite"/>
    </source>
</evidence>
<sequence length="601" mass="66112">MPNLMLDASTTVCSGEKDSQTSLNDVGEVRSRDEGCRDDCESALDSQVGLSSGGNGEEEDTGLDRQRPETVGSSYVDLSGKKEHDYIGYSEVVFGRKWEVDRNLANLGPKTRDTELRLGLPEEDTQDHDVPGSPGDDYSIIPSMKAPNQGLGLSVPSPVFPHASNSLRGVDTPRPRVTGESIRYLHRQQQLFLRAEVGGFLSPHQARISADEGTRGMLYQVKNRNYPSVDDFEQQKRTLFQEFATPDMHKEWLKHMRNPSLEPGFRAAEEQNGRASYAGAKRVFSDTVKVRPGVSGATHESDPRVLSSQPHKSPLPPPTFMFPFACEPNNWHMKWEQDQSRAKLRHLSDPIGPNCRPTLATETLGDKRNEAFSSDVKSVSNPTGLPEKKPKPVESEHAQTDNGAPSEPRAAPVVGWPPIRSFRRNLASQPKPAPVAPPPDPAPAPAPAPPPPAAAPADAGQKKSGTMFVKVNVEGHPIGRKIDLKAYNSYEQLSVGLDEMFRAQLSASNPISSENKRQPSLLSGGDYVLVYEDDEGDQMLVGDVPWGMFVCTVKRLRAMKSSEARRLGSRTKPPLNGGRDEDPKKQRQEDMKGTVFLSRKM</sequence>
<organism evidence="8">
    <name type="scientific">Araucaria cunninghamii</name>
    <name type="common">Hoop pine</name>
    <name type="synonym">Moreton Bay pine</name>
    <dbReference type="NCBI Taxonomy" id="56994"/>
    <lineage>
        <taxon>Eukaryota</taxon>
        <taxon>Viridiplantae</taxon>
        <taxon>Streptophyta</taxon>
        <taxon>Embryophyta</taxon>
        <taxon>Tracheophyta</taxon>
        <taxon>Spermatophyta</taxon>
        <taxon>Pinopsida</taxon>
        <taxon>Pinidae</taxon>
        <taxon>Conifers II</taxon>
        <taxon>Araucariales</taxon>
        <taxon>Araucariaceae</taxon>
        <taxon>Araucaria</taxon>
    </lineage>
</organism>
<feature type="region of interest" description="Disordered" evidence="6">
    <location>
        <begin position="427"/>
        <end position="462"/>
    </location>
</feature>
<feature type="region of interest" description="Disordered" evidence="6">
    <location>
        <begin position="561"/>
        <end position="601"/>
    </location>
</feature>
<feature type="compositionally biased region" description="Basic and acidic residues" evidence="6">
    <location>
        <begin position="386"/>
        <end position="399"/>
    </location>
</feature>
<keyword evidence="5" id="KW-0539">Nucleus</keyword>
<evidence type="ECO:0000256" key="3">
    <source>
        <dbReference type="ARBA" id="ARBA00022491"/>
    </source>
</evidence>
<feature type="compositionally biased region" description="Basic and acidic residues" evidence="6">
    <location>
        <begin position="578"/>
        <end position="592"/>
    </location>
</feature>
<evidence type="ECO:0000256" key="2">
    <source>
        <dbReference type="ARBA" id="ARBA00006728"/>
    </source>
</evidence>
<comment type="function">
    <text evidence="5">Aux/IAA proteins are short-lived transcriptional factors that function as repressors of early auxin response genes at low auxin concentrations.</text>
</comment>
<evidence type="ECO:0000256" key="5">
    <source>
        <dbReference type="RuleBase" id="RU004549"/>
    </source>
</evidence>
<dbReference type="PANTHER" id="PTHR31734:SF2">
    <property type="entry name" value="AUXIN-RESPONSIVE PROTEIN IAA26"/>
    <property type="match status" value="1"/>
</dbReference>
<dbReference type="EMBL" id="GCKF01045088">
    <property type="protein sequence ID" value="JAG93935.1"/>
    <property type="molecule type" value="Transcribed_RNA"/>
</dbReference>
<feature type="compositionally biased region" description="Basic and acidic residues" evidence="6">
    <location>
        <begin position="27"/>
        <end position="40"/>
    </location>
</feature>
<comment type="subunit">
    <text evidence="5">Homodimers and heterodimers.</text>
</comment>
<dbReference type="AlphaFoldDB" id="A0A0D6QTX5"/>
<comment type="subcellular location">
    <subcellularLocation>
        <location evidence="1 5">Nucleus</location>
    </subcellularLocation>
</comment>
<dbReference type="SUPFAM" id="SSF54277">
    <property type="entry name" value="CAD &amp; PB1 domains"/>
    <property type="match status" value="1"/>
</dbReference>
<dbReference type="Pfam" id="PF02309">
    <property type="entry name" value="AUX_IAA"/>
    <property type="match status" value="1"/>
</dbReference>
<feature type="region of interest" description="Disordered" evidence="6">
    <location>
        <begin position="292"/>
        <end position="321"/>
    </location>
</feature>
<accession>A0A0D6QTX5</accession>
<dbReference type="InterPro" id="IPR053793">
    <property type="entry name" value="PB1-like"/>
</dbReference>
<dbReference type="GO" id="GO:0005634">
    <property type="term" value="C:nucleus"/>
    <property type="evidence" value="ECO:0007669"/>
    <property type="project" value="UniProtKB-SubCell"/>
</dbReference>
<keyword evidence="4 5" id="KW-0927">Auxin signaling pathway</keyword>
<keyword evidence="5" id="KW-0804">Transcription</keyword>
<feature type="compositionally biased region" description="Pro residues" evidence="6">
    <location>
        <begin position="431"/>
        <end position="454"/>
    </location>
</feature>
<evidence type="ECO:0000256" key="1">
    <source>
        <dbReference type="ARBA" id="ARBA00004123"/>
    </source>
</evidence>
<dbReference type="Gene3D" id="3.10.20.90">
    <property type="entry name" value="Phosphatidylinositol 3-kinase Catalytic Subunit, Chain A, domain 1"/>
    <property type="match status" value="1"/>
</dbReference>
<reference evidence="8" key="1">
    <citation type="submission" date="2015-03" db="EMBL/GenBank/DDBJ databases">
        <title>A transcriptome of Araucaria cunninghamii, an australian fine timber species.</title>
        <authorList>
            <person name="Jing Yi C.J.Y."/>
            <person name="Yin San L.Y.S."/>
            <person name="Abdul Karim S.S."/>
            <person name="Wan Azmi N.N."/>
            <person name="Hercus R.R."/>
            <person name="Croft L.L."/>
        </authorList>
    </citation>
    <scope>NUCLEOTIDE SEQUENCE</scope>
    <source>
        <strain evidence="8">MI0301</strain>
        <tissue evidence="8">Leaf</tissue>
    </source>
</reference>
<feature type="region of interest" description="Disordered" evidence="6">
    <location>
        <begin position="346"/>
        <end position="415"/>
    </location>
</feature>
<dbReference type="InterPro" id="IPR003311">
    <property type="entry name" value="AUX_IAA"/>
</dbReference>
<evidence type="ECO:0000256" key="4">
    <source>
        <dbReference type="ARBA" id="ARBA00023294"/>
    </source>
</evidence>
<evidence type="ECO:0000313" key="8">
    <source>
        <dbReference type="EMBL" id="JAG93936.1"/>
    </source>
</evidence>
<feature type="region of interest" description="Disordered" evidence="6">
    <location>
        <begin position="1"/>
        <end position="71"/>
    </location>
</feature>
<comment type="similarity">
    <text evidence="2 5">Belongs to the Aux/IAA family.</text>
</comment>
<dbReference type="PROSITE" id="PS51745">
    <property type="entry name" value="PB1"/>
    <property type="match status" value="1"/>
</dbReference>
<dbReference type="PANTHER" id="PTHR31734">
    <property type="entry name" value="AUXIN-RESPONSIVE PROTEIN IAA17"/>
    <property type="match status" value="1"/>
</dbReference>
<dbReference type="EMBL" id="GCKF01045087">
    <property type="protein sequence ID" value="JAG93936.1"/>
    <property type="molecule type" value="Transcribed_RNA"/>
</dbReference>
<dbReference type="InterPro" id="IPR033389">
    <property type="entry name" value="AUX/IAA_dom"/>
</dbReference>
<dbReference type="GO" id="GO:0006355">
    <property type="term" value="P:regulation of DNA-templated transcription"/>
    <property type="evidence" value="ECO:0007669"/>
    <property type="project" value="InterPro"/>
</dbReference>
<feature type="compositionally biased region" description="Polar residues" evidence="6">
    <location>
        <begin position="371"/>
        <end position="383"/>
    </location>
</feature>
<dbReference type="GO" id="GO:0009734">
    <property type="term" value="P:auxin-activated signaling pathway"/>
    <property type="evidence" value="ECO:0007669"/>
    <property type="project" value="UniProtKB-UniRule"/>
</dbReference>
<keyword evidence="3 5" id="KW-0678">Repressor</keyword>
<name>A0A0D6QTX5_ARACU</name>
<keyword evidence="5" id="KW-0805">Transcription regulation</keyword>
<evidence type="ECO:0000259" key="7">
    <source>
        <dbReference type="PROSITE" id="PS51745"/>
    </source>
</evidence>
<proteinExistence type="inferred from homology"/>
<feature type="domain" description="PB1" evidence="7">
    <location>
        <begin position="466"/>
        <end position="561"/>
    </location>
</feature>